<evidence type="ECO:0000313" key="2">
    <source>
        <dbReference type="Proteomes" id="UP000050761"/>
    </source>
</evidence>
<name>A0A183FRR6_HELPZ</name>
<dbReference type="AlphaFoldDB" id="A0A183FRR6"/>
<keyword evidence="2" id="KW-1185">Reference proteome</keyword>
<organism evidence="2 3">
    <name type="scientific">Heligmosomoides polygyrus</name>
    <name type="common">Parasitic roundworm</name>
    <dbReference type="NCBI Taxonomy" id="6339"/>
    <lineage>
        <taxon>Eukaryota</taxon>
        <taxon>Metazoa</taxon>
        <taxon>Ecdysozoa</taxon>
        <taxon>Nematoda</taxon>
        <taxon>Chromadorea</taxon>
        <taxon>Rhabditida</taxon>
        <taxon>Rhabditina</taxon>
        <taxon>Rhabditomorpha</taxon>
        <taxon>Strongyloidea</taxon>
        <taxon>Heligmosomidae</taxon>
        <taxon>Heligmosomoides</taxon>
    </lineage>
</organism>
<evidence type="ECO:0000313" key="1">
    <source>
        <dbReference type="EMBL" id="VDO85483.1"/>
    </source>
</evidence>
<reference evidence="3" key="2">
    <citation type="submission" date="2019-09" db="UniProtKB">
        <authorList>
            <consortium name="WormBaseParasite"/>
        </authorList>
    </citation>
    <scope>IDENTIFICATION</scope>
</reference>
<reference evidence="1 2" key="1">
    <citation type="submission" date="2018-11" db="EMBL/GenBank/DDBJ databases">
        <authorList>
            <consortium name="Pathogen Informatics"/>
        </authorList>
    </citation>
    <scope>NUCLEOTIDE SEQUENCE [LARGE SCALE GENOMIC DNA]</scope>
</reference>
<accession>A0A3P8A3L8</accession>
<gene>
    <name evidence="1" type="ORF">HPBE_LOCUS10554</name>
</gene>
<proteinExistence type="predicted"/>
<sequence length="210" mass="22984">MSSDTIHTAWAIERVDRQRKSLTCKGLAVFRVGSRQVVRSGVKESVLLALDESRPYIERRLGCPDDLMEGGVEDCLYLNLLQHKDTTGKLDTLLIFSNEELSETKLSALVSPSLNVIWASIRCGVLGSFNGMPYGVSDVVNAAKFLTINADILHVGKITVWAESQVAETVSSALNQTGNSALTAFQHRWSKAAFLISAYRWSLLLSPGSP</sequence>
<dbReference type="OrthoDB" id="5856135at2759"/>
<accession>A0A183FRR6</accession>
<evidence type="ECO:0000313" key="3">
    <source>
        <dbReference type="WBParaSite" id="HPBE_0001055301-mRNA-1"/>
    </source>
</evidence>
<protein>
    <submittedName>
        <fullName evidence="3">AAA_9 domain-containing protein</fullName>
    </submittedName>
</protein>
<dbReference type="EMBL" id="UZAH01026802">
    <property type="protein sequence ID" value="VDO85483.1"/>
    <property type="molecule type" value="Genomic_DNA"/>
</dbReference>
<dbReference type="Proteomes" id="UP000050761">
    <property type="component" value="Unassembled WGS sequence"/>
</dbReference>
<dbReference type="WBParaSite" id="HPBE_0001055301-mRNA-1">
    <property type="protein sequence ID" value="HPBE_0001055301-mRNA-1"/>
    <property type="gene ID" value="HPBE_0001055301"/>
</dbReference>